<feature type="binding site" evidence="4">
    <location>
        <begin position="187"/>
        <end position="191"/>
    </location>
    <ligand>
        <name>ATP</name>
        <dbReference type="ChEBI" id="CHEBI:30616"/>
    </ligand>
</feature>
<keyword evidence="4" id="KW-0067">ATP-binding</keyword>
<dbReference type="GO" id="GO:0009134">
    <property type="term" value="P:nucleoside diphosphate catabolic process"/>
    <property type="evidence" value="ECO:0007669"/>
    <property type="project" value="TreeGrafter"/>
</dbReference>
<dbReference type="GO" id="GO:0016020">
    <property type="term" value="C:membrane"/>
    <property type="evidence" value="ECO:0007669"/>
    <property type="project" value="TreeGrafter"/>
</dbReference>
<evidence type="ECO:0000313" key="7">
    <source>
        <dbReference type="EMBL" id="CAJ1390554.1"/>
    </source>
</evidence>
<dbReference type="Gene3D" id="3.30.420.150">
    <property type="entry name" value="Exopolyphosphatase. Domain 2"/>
    <property type="match status" value="1"/>
</dbReference>
<sequence length="444" mass="48047">MARGLWLLLSLAAGQPALPNLRGTGALEQILVFDAGSSGTRIHVFNMQMIPGTHVPRVDLSVRDDQTFKVKPGLSEFAKKEDLKGCEENIQSLVAFANKFVEESRRKDTPVLLKATAGLRAVPAEQADAVLNTVRSTLSASGYKFQEDWVDIIKGKEEAGLAWIAANYLQGTFQAGGASLGVIEMGGGSTQVSFELQPGEKDNAADNDYFEFRTAMGQVYSLYAHSYLGFGQDYAQSKLQDCMSDEARSDPCYPRGYSRVNRLGARLDGQGDAPTCETNIQSLLFKEDTAPGRYAHELRPRGSMIATENFFYVRKDLNLQAEGVCPSEAEAREACGKDLAGGTSERGCFALSYQRAFLSALQALDQGTQVQVKRKINGGDIDWALGAALAHLLQTRSGGWSTPLTLTLLAALALMMVSVVVVQRPKGAAKKTDPTIFGKNLGLE</sequence>
<name>A0AA36IPM5_9DINO</name>
<evidence type="ECO:0000256" key="6">
    <source>
        <dbReference type="SAM" id="SignalP"/>
    </source>
</evidence>
<accession>A0AA36IPM5</accession>
<feature type="chain" id="PRO_5041429038" description="Apyrase" evidence="6">
    <location>
        <begin position="20"/>
        <end position="444"/>
    </location>
</feature>
<dbReference type="PANTHER" id="PTHR11782">
    <property type="entry name" value="ADENOSINE/GUANOSINE DIPHOSPHATASE"/>
    <property type="match status" value="1"/>
</dbReference>
<evidence type="ECO:0000256" key="2">
    <source>
        <dbReference type="ARBA" id="ARBA00022801"/>
    </source>
</evidence>
<evidence type="ECO:0000256" key="1">
    <source>
        <dbReference type="ARBA" id="ARBA00009283"/>
    </source>
</evidence>
<dbReference type="AlphaFoldDB" id="A0AA36IPM5"/>
<evidence type="ECO:0000256" key="4">
    <source>
        <dbReference type="PIRSR" id="PIRSR600407-2"/>
    </source>
</evidence>
<keyword evidence="5" id="KW-0812">Transmembrane</keyword>
<dbReference type="GO" id="GO:0017110">
    <property type="term" value="F:nucleoside diphosphate phosphatase activity"/>
    <property type="evidence" value="ECO:0007669"/>
    <property type="project" value="TreeGrafter"/>
</dbReference>
<reference evidence="7" key="1">
    <citation type="submission" date="2023-08" db="EMBL/GenBank/DDBJ databases">
        <authorList>
            <person name="Chen Y."/>
            <person name="Shah S."/>
            <person name="Dougan E. K."/>
            <person name="Thang M."/>
            <person name="Chan C."/>
        </authorList>
    </citation>
    <scope>NUCLEOTIDE SEQUENCE</scope>
</reference>
<protein>
    <recommendedName>
        <fullName evidence="9">Apyrase</fullName>
    </recommendedName>
</protein>
<dbReference type="InterPro" id="IPR000407">
    <property type="entry name" value="GDA1_CD39_NTPase"/>
</dbReference>
<evidence type="ECO:0000256" key="5">
    <source>
        <dbReference type="SAM" id="Phobius"/>
    </source>
</evidence>
<dbReference type="Proteomes" id="UP001178507">
    <property type="component" value="Unassembled WGS sequence"/>
</dbReference>
<keyword evidence="6" id="KW-0732">Signal</keyword>
<dbReference type="Pfam" id="PF01150">
    <property type="entry name" value="GDA1_CD39"/>
    <property type="match status" value="1"/>
</dbReference>
<feature type="active site" description="Proton acceptor" evidence="3">
    <location>
        <position position="158"/>
    </location>
</feature>
<keyword evidence="5" id="KW-1133">Transmembrane helix</keyword>
<dbReference type="CDD" id="cd24003">
    <property type="entry name" value="ASKHA_NBD_GDA1_CD39_NTPase"/>
    <property type="match status" value="1"/>
</dbReference>
<dbReference type="GO" id="GO:0005524">
    <property type="term" value="F:ATP binding"/>
    <property type="evidence" value="ECO:0007669"/>
    <property type="project" value="UniProtKB-KW"/>
</dbReference>
<proteinExistence type="inferred from homology"/>
<feature type="transmembrane region" description="Helical" evidence="5">
    <location>
        <begin position="400"/>
        <end position="422"/>
    </location>
</feature>
<feature type="signal peptide" evidence="6">
    <location>
        <begin position="1"/>
        <end position="19"/>
    </location>
</feature>
<comment type="similarity">
    <text evidence="1">Belongs to the GDA1/CD39 NTPase family.</text>
</comment>
<keyword evidence="5" id="KW-0472">Membrane</keyword>
<evidence type="ECO:0008006" key="9">
    <source>
        <dbReference type="Google" id="ProtNLM"/>
    </source>
</evidence>
<keyword evidence="4" id="KW-0547">Nucleotide-binding</keyword>
<evidence type="ECO:0000256" key="3">
    <source>
        <dbReference type="PIRSR" id="PIRSR600407-1"/>
    </source>
</evidence>
<dbReference type="PANTHER" id="PTHR11782:SF83">
    <property type="entry name" value="GUANOSINE-DIPHOSPHATASE"/>
    <property type="match status" value="1"/>
</dbReference>
<dbReference type="EMBL" id="CAUJNA010002101">
    <property type="protein sequence ID" value="CAJ1390554.1"/>
    <property type="molecule type" value="Genomic_DNA"/>
</dbReference>
<organism evidence="7 8">
    <name type="scientific">Effrenium voratum</name>
    <dbReference type="NCBI Taxonomy" id="2562239"/>
    <lineage>
        <taxon>Eukaryota</taxon>
        <taxon>Sar</taxon>
        <taxon>Alveolata</taxon>
        <taxon>Dinophyceae</taxon>
        <taxon>Suessiales</taxon>
        <taxon>Symbiodiniaceae</taxon>
        <taxon>Effrenium</taxon>
    </lineage>
</organism>
<gene>
    <name evidence="7" type="ORF">EVOR1521_LOCUS15946</name>
</gene>
<dbReference type="Gene3D" id="3.30.420.40">
    <property type="match status" value="1"/>
</dbReference>
<evidence type="ECO:0000313" key="8">
    <source>
        <dbReference type="Proteomes" id="UP001178507"/>
    </source>
</evidence>
<comment type="caution">
    <text evidence="7">The sequence shown here is derived from an EMBL/GenBank/DDBJ whole genome shotgun (WGS) entry which is preliminary data.</text>
</comment>
<keyword evidence="2" id="KW-0378">Hydrolase</keyword>
<keyword evidence="8" id="KW-1185">Reference proteome</keyword>